<feature type="transmembrane region" description="Helical" evidence="8">
    <location>
        <begin position="228"/>
        <end position="247"/>
    </location>
</feature>
<keyword evidence="10" id="KW-1185">Reference proteome</keyword>
<evidence type="ECO:0000313" key="10">
    <source>
        <dbReference type="Proteomes" id="UP000722989"/>
    </source>
</evidence>
<feature type="transmembrane region" description="Helical" evidence="8">
    <location>
        <begin position="430"/>
        <end position="452"/>
    </location>
</feature>
<comment type="similarity">
    <text evidence="2 7">Belongs to the purine-cytosine permease (2.A.39) family.</text>
</comment>
<dbReference type="PIRSF" id="PIRSF002744">
    <property type="entry name" value="Pur-cyt_permease"/>
    <property type="match status" value="1"/>
</dbReference>
<keyword evidence="4 8" id="KW-0812">Transmembrane</keyword>
<accession>A0ABX0Y4X4</accession>
<dbReference type="EMBL" id="JAATVY010000020">
    <property type="protein sequence ID" value="NJC72610.1"/>
    <property type="molecule type" value="Genomic_DNA"/>
</dbReference>
<keyword evidence="3 7" id="KW-0813">Transport</keyword>
<keyword evidence="5 8" id="KW-1133">Transmembrane helix</keyword>
<comment type="subcellular location">
    <subcellularLocation>
        <location evidence="1">Membrane</location>
        <topology evidence="1">Multi-pass membrane protein</topology>
    </subcellularLocation>
</comment>
<keyword evidence="6 7" id="KW-0472">Membrane</keyword>
<comment type="caution">
    <text evidence="9">The sequence shown here is derived from an EMBL/GenBank/DDBJ whole genome shotgun (WGS) entry which is preliminary data.</text>
</comment>
<evidence type="ECO:0000256" key="7">
    <source>
        <dbReference type="PIRNR" id="PIRNR002744"/>
    </source>
</evidence>
<feature type="transmembrane region" description="Helical" evidence="8">
    <location>
        <begin position="268"/>
        <end position="291"/>
    </location>
</feature>
<evidence type="ECO:0000256" key="6">
    <source>
        <dbReference type="ARBA" id="ARBA00023136"/>
    </source>
</evidence>
<feature type="transmembrane region" description="Helical" evidence="8">
    <location>
        <begin position="67"/>
        <end position="85"/>
    </location>
</feature>
<evidence type="ECO:0000256" key="8">
    <source>
        <dbReference type="SAM" id="Phobius"/>
    </source>
</evidence>
<dbReference type="PANTHER" id="PTHR31806">
    <property type="entry name" value="PURINE-CYTOSINE PERMEASE FCY2-RELATED"/>
    <property type="match status" value="1"/>
</dbReference>
<gene>
    <name evidence="9" type="ORF">HC031_23240</name>
</gene>
<proteinExistence type="inferred from homology"/>
<feature type="transmembrane region" description="Helical" evidence="8">
    <location>
        <begin position="199"/>
        <end position="216"/>
    </location>
</feature>
<evidence type="ECO:0000256" key="5">
    <source>
        <dbReference type="ARBA" id="ARBA00022989"/>
    </source>
</evidence>
<protein>
    <submittedName>
        <fullName evidence="9">Allantoin permease</fullName>
    </submittedName>
</protein>
<dbReference type="Proteomes" id="UP000722989">
    <property type="component" value="Unassembled WGS sequence"/>
</dbReference>
<feature type="transmembrane region" description="Helical" evidence="8">
    <location>
        <begin position="311"/>
        <end position="336"/>
    </location>
</feature>
<dbReference type="InterPro" id="IPR001248">
    <property type="entry name" value="Pur-cyt_permease"/>
</dbReference>
<dbReference type="Gene3D" id="1.10.4160.10">
    <property type="entry name" value="Hydantoin permease"/>
    <property type="match status" value="1"/>
</dbReference>
<evidence type="ECO:0000256" key="1">
    <source>
        <dbReference type="ARBA" id="ARBA00004141"/>
    </source>
</evidence>
<feature type="transmembrane region" description="Helical" evidence="8">
    <location>
        <begin position="385"/>
        <end position="409"/>
    </location>
</feature>
<evidence type="ECO:0000256" key="4">
    <source>
        <dbReference type="ARBA" id="ARBA00022692"/>
    </source>
</evidence>
<dbReference type="InterPro" id="IPR026030">
    <property type="entry name" value="Pur-cyt_permease_Fcy2/21/22"/>
</dbReference>
<evidence type="ECO:0000256" key="2">
    <source>
        <dbReference type="ARBA" id="ARBA00008974"/>
    </source>
</evidence>
<sequence length="519" mass="55559">MVDCQASLVQHWATSRPYRHTHFPWSCLVASDTSQAAVAAPPLIEVRSIDWVPDEERHGRLWHQAPLWFLGNFQYFTIPIGFIGPGLGLSLGWTAVAGILGIIIGTLFMAFHASQGPTLGLPQMIQSRAQFGYRGVIIPLFATLFTYLAFNVADQVLLGDGLNSAFGLNANLVAVIAALAAALLAIFGHDWVHKAFRALLYVSLPLMAILTIGVITGHGGGAPSSHHYGFNTVGFMAELAAAAAYNITYAPYVSDYSRYLPASTKPRAVIASVFFGASGSAVWLIVLGAWLAIRLGATDGLAGLVTAGNNVIPHLGQVVALLSTLALVATMGMNAYGGMLTILTGVDSIRPIKPRRTARVVTIIVLTVVWFVIGKSITAGAVDTVFSALTLMLYLLVPWTASNLMDFFVVRRGHYAITELFRPRGLYGSWGWRGLTSYAIGILVEIPFMVLPQLGHWSYTGPLAKALGGVDIAWLAGLVVTGIAYWLFSRSIDVTAEHNAEVASDRALDDALHAGEATA</sequence>
<evidence type="ECO:0000256" key="3">
    <source>
        <dbReference type="ARBA" id="ARBA00022448"/>
    </source>
</evidence>
<evidence type="ECO:0000313" key="9">
    <source>
        <dbReference type="EMBL" id="NJC72610.1"/>
    </source>
</evidence>
<feature type="transmembrane region" description="Helical" evidence="8">
    <location>
        <begin position="357"/>
        <end position="373"/>
    </location>
</feature>
<reference evidence="9 10" key="1">
    <citation type="submission" date="2020-03" db="EMBL/GenBank/DDBJ databases">
        <title>WGS of the type strain of Planosporangium spp.</title>
        <authorList>
            <person name="Thawai C."/>
        </authorList>
    </citation>
    <scope>NUCLEOTIDE SEQUENCE [LARGE SCALE GENOMIC DNA]</scope>
    <source>
        <strain evidence="9 10">TBRC 5610</strain>
    </source>
</reference>
<dbReference type="PANTHER" id="PTHR31806:SF1">
    <property type="entry name" value="PURINE-CYTOSINE PERMEASE FCY2-RELATED"/>
    <property type="match status" value="1"/>
</dbReference>
<feature type="transmembrane region" description="Helical" evidence="8">
    <location>
        <begin position="170"/>
        <end position="187"/>
    </location>
</feature>
<feature type="transmembrane region" description="Helical" evidence="8">
    <location>
        <begin position="131"/>
        <end position="150"/>
    </location>
</feature>
<organism evidence="9 10">
    <name type="scientific">Planosporangium thailandense</name>
    <dbReference type="NCBI Taxonomy" id="765197"/>
    <lineage>
        <taxon>Bacteria</taxon>
        <taxon>Bacillati</taxon>
        <taxon>Actinomycetota</taxon>
        <taxon>Actinomycetes</taxon>
        <taxon>Micromonosporales</taxon>
        <taxon>Micromonosporaceae</taxon>
        <taxon>Planosporangium</taxon>
    </lineage>
</organism>
<feature type="transmembrane region" description="Helical" evidence="8">
    <location>
        <begin position="91"/>
        <end position="111"/>
    </location>
</feature>
<dbReference type="Pfam" id="PF02133">
    <property type="entry name" value="Transp_cyt_pur"/>
    <property type="match status" value="1"/>
</dbReference>
<name>A0ABX0Y4X4_9ACTN</name>
<feature type="transmembrane region" description="Helical" evidence="8">
    <location>
        <begin position="472"/>
        <end position="488"/>
    </location>
</feature>